<dbReference type="RefSeq" id="WP_048228005.1">
    <property type="nucleotide sequence ID" value="NZ_BFPI01000089.1"/>
</dbReference>
<organism evidence="1 2">
    <name type="scientific">Escherichia coli</name>
    <dbReference type="NCBI Taxonomy" id="562"/>
    <lineage>
        <taxon>Bacteria</taxon>
        <taxon>Pseudomonadati</taxon>
        <taxon>Pseudomonadota</taxon>
        <taxon>Gammaproteobacteria</taxon>
        <taxon>Enterobacterales</taxon>
        <taxon>Enterobacteriaceae</taxon>
        <taxon>Escherichia</taxon>
    </lineage>
</organism>
<dbReference type="EMBL" id="UGFO01000007">
    <property type="protein sequence ID" value="STO55713.1"/>
    <property type="molecule type" value="Genomic_DNA"/>
</dbReference>
<dbReference type="SUPFAM" id="SSF47380">
    <property type="entry name" value="ROP protein"/>
    <property type="match status" value="1"/>
</dbReference>
<gene>
    <name evidence="1" type="primary">rop</name>
    <name evidence="1" type="ORF">NCTC8960_05809</name>
</gene>
<dbReference type="Proteomes" id="UP000255057">
    <property type="component" value="Unassembled WGS sequence"/>
</dbReference>
<protein>
    <submittedName>
        <fullName evidence="1">Regulatory protein Rop</fullName>
    </submittedName>
</protein>
<proteinExistence type="predicted"/>
<reference evidence="1 2" key="1">
    <citation type="submission" date="2018-06" db="EMBL/GenBank/DDBJ databases">
        <authorList>
            <consortium name="Pathogen Informatics"/>
            <person name="Doyle S."/>
        </authorList>
    </citation>
    <scope>NUCLEOTIDE SEQUENCE [LARGE SCALE GENOMIC DNA]</scope>
    <source>
        <strain evidence="1 2">NCTC8960</strain>
    </source>
</reference>
<evidence type="ECO:0000313" key="1">
    <source>
        <dbReference type="EMBL" id="STO55713.1"/>
    </source>
</evidence>
<sequence>MNKQQQTALNMARFIKSQTLTLLEKLNELDADEQADICESLHDHADELYRSCLARFSDDGENL</sequence>
<dbReference type="AlphaFoldDB" id="A0A2J7KKK3"/>
<dbReference type="InterPro" id="IPR000769">
    <property type="entry name" value="Regulatory_Rop"/>
</dbReference>
<dbReference type="InterPro" id="IPR035962">
    <property type="entry name" value="Rop-like_sf"/>
</dbReference>
<dbReference type="PIRSF" id="PIRSF003229">
    <property type="entry name" value="Rop_reg"/>
    <property type="match status" value="1"/>
</dbReference>
<dbReference type="Gene3D" id="1.10.287.230">
    <property type="match status" value="1"/>
</dbReference>
<dbReference type="Pfam" id="PF01815">
    <property type="entry name" value="Rop"/>
    <property type="match status" value="1"/>
</dbReference>
<accession>A0A2J7KKK3</accession>
<dbReference type="PRINTS" id="PR00835">
    <property type="entry name" value="ROPREGULATRY"/>
</dbReference>
<evidence type="ECO:0000313" key="2">
    <source>
        <dbReference type="Proteomes" id="UP000255057"/>
    </source>
</evidence>
<name>A0A2J7KKK3_ECOLX</name>